<dbReference type="PROSITE" id="PS51186">
    <property type="entry name" value="GNAT"/>
    <property type="match status" value="1"/>
</dbReference>
<dbReference type="Pfam" id="PF00583">
    <property type="entry name" value="Acetyltransf_1"/>
    <property type="match status" value="1"/>
</dbReference>
<dbReference type="PANTHER" id="PTHR42791:SF1">
    <property type="entry name" value="N-ACETYLTRANSFERASE DOMAIN-CONTAINING PROTEIN"/>
    <property type="match status" value="1"/>
</dbReference>
<accession>A0A6J7M1Y3</accession>
<dbReference type="InterPro" id="IPR016181">
    <property type="entry name" value="Acyl_CoA_acyltransferase"/>
</dbReference>
<dbReference type="EMBL" id="CAEZYK010000001">
    <property type="protein sequence ID" value="CAB4711212.1"/>
    <property type="molecule type" value="Genomic_DNA"/>
</dbReference>
<dbReference type="GO" id="GO:0016747">
    <property type="term" value="F:acyltransferase activity, transferring groups other than amino-acyl groups"/>
    <property type="evidence" value="ECO:0007669"/>
    <property type="project" value="InterPro"/>
</dbReference>
<dbReference type="EMBL" id="CAFBPQ010000007">
    <property type="protein sequence ID" value="CAB5016795.1"/>
    <property type="molecule type" value="Genomic_DNA"/>
</dbReference>
<organism evidence="4">
    <name type="scientific">freshwater metagenome</name>
    <dbReference type="NCBI Taxonomy" id="449393"/>
    <lineage>
        <taxon>unclassified sequences</taxon>
        <taxon>metagenomes</taxon>
        <taxon>ecological metagenomes</taxon>
    </lineage>
</organism>
<evidence type="ECO:0000259" key="1">
    <source>
        <dbReference type="PROSITE" id="PS51186"/>
    </source>
</evidence>
<sequence length="201" mass="21761">MEIEIRDLTTAEKALAGAVAGRALSDNPTFRWIAGDDNLARVGGAMDLFAGFVAGHLDPQVGAFLGDHVVGVCGAAAPGMCIGDVAPEELRTPPETIGAPGDGSREHFVWSLLCTKDLDERHWHLGPVSVEPLLQGEGIGAKMLTIFCQRMDNSGEIVWLETDKPDNVIFYSRHGFVVAEEVVAPTSGEQFTTWFMRRDPR</sequence>
<dbReference type="InterPro" id="IPR052523">
    <property type="entry name" value="Trichothecene_AcTrans"/>
</dbReference>
<dbReference type="AlphaFoldDB" id="A0A6J7M1Y3"/>
<dbReference type="Gene3D" id="3.40.630.30">
    <property type="match status" value="1"/>
</dbReference>
<feature type="domain" description="N-acetyltransferase" evidence="1">
    <location>
        <begin position="3"/>
        <end position="201"/>
    </location>
</feature>
<dbReference type="InterPro" id="IPR000182">
    <property type="entry name" value="GNAT_dom"/>
</dbReference>
<reference evidence="4" key="1">
    <citation type="submission" date="2020-05" db="EMBL/GenBank/DDBJ databases">
        <authorList>
            <person name="Chiriac C."/>
            <person name="Salcher M."/>
            <person name="Ghai R."/>
            <person name="Kavagutti S V."/>
        </authorList>
    </citation>
    <scope>NUCLEOTIDE SEQUENCE</scope>
</reference>
<evidence type="ECO:0000313" key="2">
    <source>
        <dbReference type="EMBL" id="CAB4711212.1"/>
    </source>
</evidence>
<dbReference type="PANTHER" id="PTHR42791">
    <property type="entry name" value="GNAT FAMILY ACETYLTRANSFERASE"/>
    <property type="match status" value="1"/>
</dbReference>
<gene>
    <name evidence="2" type="ORF">UFOPK2683_00001</name>
    <name evidence="3" type="ORF">UFOPK3605_00584</name>
    <name evidence="4" type="ORF">UFOPK3897_00671</name>
    <name evidence="5" type="ORF">UFOPK4121_00398</name>
</gene>
<evidence type="ECO:0000313" key="3">
    <source>
        <dbReference type="EMBL" id="CAB4902860.1"/>
    </source>
</evidence>
<proteinExistence type="predicted"/>
<dbReference type="SUPFAM" id="SSF55729">
    <property type="entry name" value="Acyl-CoA N-acyltransferases (Nat)"/>
    <property type="match status" value="1"/>
</dbReference>
<evidence type="ECO:0000313" key="5">
    <source>
        <dbReference type="EMBL" id="CAB5016795.1"/>
    </source>
</evidence>
<evidence type="ECO:0000313" key="4">
    <source>
        <dbReference type="EMBL" id="CAB4973745.1"/>
    </source>
</evidence>
<dbReference type="EMBL" id="CAFBOF010000009">
    <property type="protein sequence ID" value="CAB4973745.1"/>
    <property type="molecule type" value="Genomic_DNA"/>
</dbReference>
<protein>
    <submittedName>
        <fullName evidence="4">Unannotated protein</fullName>
    </submittedName>
</protein>
<name>A0A6J7M1Y3_9ZZZZ</name>
<dbReference type="EMBL" id="CAFBMM010000019">
    <property type="protein sequence ID" value="CAB4902860.1"/>
    <property type="molecule type" value="Genomic_DNA"/>
</dbReference>